<dbReference type="AlphaFoldDB" id="A0A6H5HLP6"/>
<gene>
    <name evidence="2" type="ORF">NTEN_LOCUS22773</name>
</gene>
<dbReference type="EMBL" id="CADCXU010033709">
    <property type="protein sequence ID" value="CAB0019061.1"/>
    <property type="molecule type" value="Genomic_DNA"/>
</dbReference>
<feature type="compositionally biased region" description="Basic residues" evidence="1">
    <location>
        <begin position="94"/>
        <end position="103"/>
    </location>
</feature>
<evidence type="ECO:0000256" key="1">
    <source>
        <dbReference type="SAM" id="MobiDB-lite"/>
    </source>
</evidence>
<reference evidence="2 3" key="1">
    <citation type="submission" date="2020-02" db="EMBL/GenBank/DDBJ databases">
        <authorList>
            <person name="Ferguson B K."/>
        </authorList>
    </citation>
    <scope>NUCLEOTIDE SEQUENCE [LARGE SCALE GENOMIC DNA]</scope>
</reference>
<name>A0A6H5HLP6_9HEMI</name>
<dbReference type="Proteomes" id="UP000479000">
    <property type="component" value="Unassembled WGS sequence"/>
</dbReference>
<protein>
    <submittedName>
        <fullName evidence="2">Uncharacterized protein</fullName>
    </submittedName>
</protein>
<evidence type="ECO:0000313" key="2">
    <source>
        <dbReference type="EMBL" id="CAB0019061.1"/>
    </source>
</evidence>
<feature type="region of interest" description="Disordered" evidence="1">
    <location>
        <begin position="70"/>
        <end position="114"/>
    </location>
</feature>
<feature type="compositionally biased region" description="Basic and acidic residues" evidence="1">
    <location>
        <begin position="72"/>
        <end position="83"/>
    </location>
</feature>
<accession>A0A6H5HLP6</accession>
<keyword evidence="3" id="KW-1185">Reference proteome</keyword>
<proteinExistence type="predicted"/>
<organism evidence="2 3">
    <name type="scientific">Nesidiocoris tenuis</name>
    <dbReference type="NCBI Taxonomy" id="355587"/>
    <lineage>
        <taxon>Eukaryota</taxon>
        <taxon>Metazoa</taxon>
        <taxon>Ecdysozoa</taxon>
        <taxon>Arthropoda</taxon>
        <taxon>Hexapoda</taxon>
        <taxon>Insecta</taxon>
        <taxon>Pterygota</taxon>
        <taxon>Neoptera</taxon>
        <taxon>Paraneoptera</taxon>
        <taxon>Hemiptera</taxon>
        <taxon>Heteroptera</taxon>
        <taxon>Panheteroptera</taxon>
        <taxon>Cimicomorpha</taxon>
        <taxon>Miridae</taxon>
        <taxon>Dicyphina</taxon>
        <taxon>Nesidiocoris</taxon>
    </lineage>
</organism>
<feature type="non-terminal residue" evidence="2">
    <location>
        <position position="1"/>
    </location>
</feature>
<sequence>MEKTAMMVKKTKKAIKKAKVLKMVKMVKCRRRHLITWTNRHRAGFRSRGGGEAKTGNTFYQLSLVGHVGADNNRHMSSHEYSRSRKTRVYPGRRQVHPKRAHPARASTPLRSGVPAPHRYTRALREYTSFYCVFTHFLPERGNLTPNDNGSICFIYTL</sequence>
<feature type="non-terminal residue" evidence="2">
    <location>
        <position position="158"/>
    </location>
</feature>
<evidence type="ECO:0000313" key="3">
    <source>
        <dbReference type="Proteomes" id="UP000479000"/>
    </source>
</evidence>